<accession>A0ABU9M062</accession>
<evidence type="ECO:0008006" key="4">
    <source>
        <dbReference type="Google" id="ProtNLM"/>
    </source>
</evidence>
<keyword evidence="1" id="KW-0732">Signal</keyword>
<sequence>MPPTSFRTLTCRLLSALTALLILPAAAQTPTWQWGLQTTNPTPLDGTETVANAVATDASGRAYVGGTLSFQSVPVVNVSRSFGNAGTFGPGQGGFVAQATAAGSWAWFTAVKPLGTDGFGVQFAKVTAVAVAPAGDVYAAGYANAATLQAGPVNEPLGSSGRAVFVARFSSAGVCQWLRPVESADTDPLLAFDPSTGGVVLAGTYQNSPSFGTVTLPTGAGALFVARLSPTGQWTGATATAGTPNIITSYFTMAVGPAGQVALAGSHRAGSLTFGSTTLTTTTPNGFSFFVAQLSPANVWQWAAGGSGSQLNSLYAAAYTPTGALWVSGSGMDGTVVGPATLSTGTPAATDCQSGFVGQLSATGQWGTVQQLAASGSAYSVFTNLKADAAGNALVLGGLRGLGATVQAPLGSHTLFGPRDGILFFAARLTGTGQWQYLAEVPGLTSAGQLQPTDLALDGSGNLYLSGALRGSLPVGSGTLQGTTNGSAAPRGYDAVLLRLTNATALASRAATAATPLACYPNPAHTAATLRLPATAEAATATLVDALGRPARTYALPTHALTATLDLTGIAPGLYGVRCGTALGRLVVE</sequence>
<evidence type="ECO:0000256" key="1">
    <source>
        <dbReference type="SAM" id="SignalP"/>
    </source>
</evidence>
<evidence type="ECO:0000313" key="2">
    <source>
        <dbReference type="EMBL" id="MEL5995752.1"/>
    </source>
</evidence>
<reference evidence="2 3" key="1">
    <citation type="journal article" date="2018" name="Arch. Microbiol.">
        <title>Hymenobacter segetis sp. nov., isolated from soil.</title>
        <authorList>
            <person name="Ten L.N."/>
            <person name="Lim S.J."/>
            <person name="Kim B.O."/>
            <person name="Kang I.K."/>
            <person name="Jung H.Y."/>
        </authorList>
    </citation>
    <scope>NUCLEOTIDE SEQUENCE [LARGE SCALE GENOMIC DNA]</scope>
    <source>
        <strain evidence="2 3">S7-3-11</strain>
    </source>
</reference>
<dbReference type="Proteomes" id="UP001479606">
    <property type="component" value="Unassembled WGS sequence"/>
</dbReference>
<proteinExistence type="predicted"/>
<comment type="caution">
    <text evidence="2">The sequence shown here is derived from an EMBL/GenBank/DDBJ whole genome shotgun (WGS) entry which is preliminary data.</text>
</comment>
<dbReference type="EMBL" id="JBCEVZ010000045">
    <property type="protein sequence ID" value="MEL5995752.1"/>
    <property type="molecule type" value="Genomic_DNA"/>
</dbReference>
<keyword evidence="3" id="KW-1185">Reference proteome</keyword>
<evidence type="ECO:0000313" key="3">
    <source>
        <dbReference type="Proteomes" id="UP001479606"/>
    </source>
</evidence>
<dbReference type="RefSeq" id="WP_342299789.1">
    <property type="nucleotide sequence ID" value="NZ_JBCEVZ010000045.1"/>
</dbReference>
<name>A0ABU9M062_9BACT</name>
<dbReference type="SUPFAM" id="SSF63829">
    <property type="entry name" value="Calcium-dependent phosphotriesterase"/>
    <property type="match status" value="2"/>
</dbReference>
<protein>
    <recommendedName>
        <fullName evidence="4">Secretion system C-terminal sorting domain-containing protein</fullName>
    </recommendedName>
</protein>
<organism evidence="2 3">
    <name type="scientific">Hymenobacter segetis</name>
    <dbReference type="NCBI Taxonomy" id="2025509"/>
    <lineage>
        <taxon>Bacteria</taxon>
        <taxon>Pseudomonadati</taxon>
        <taxon>Bacteroidota</taxon>
        <taxon>Cytophagia</taxon>
        <taxon>Cytophagales</taxon>
        <taxon>Hymenobacteraceae</taxon>
        <taxon>Hymenobacter</taxon>
    </lineage>
</organism>
<feature type="chain" id="PRO_5046985554" description="Secretion system C-terminal sorting domain-containing protein" evidence="1">
    <location>
        <begin position="28"/>
        <end position="589"/>
    </location>
</feature>
<feature type="signal peptide" evidence="1">
    <location>
        <begin position="1"/>
        <end position="27"/>
    </location>
</feature>
<gene>
    <name evidence="2" type="ORF">AAFH49_16170</name>
</gene>